<keyword evidence="6" id="KW-0804">Transcription</keyword>
<keyword evidence="3" id="KW-0863">Zinc-finger</keyword>
<dbReference type="PANTHER" id="PTHR46481:SF10">
    <property type="entry name" value="ZINC FINGER BED DOMAIN-CONTAINING PROTEIN 39"/>
    <property type="match status" value="1"/>
</dbReference>
<name>A0AAE1SL51_9SOLA</name>
<sequence length="330" mass="37457">MLTGRGHASSSRCNKGKSPISRQNPIPTQDDFVDTEHFSTIPLDLDEELFSGTQEDFNLDDDLDDTPINVDDNTPTSVPSTEMPHIAPSMRRCPVKRTLKSDTWTFFDRDVENQVARCKISKDVLKFKTEKGHGGTGGLMRHVARAHPARYAQYEASKSGAQTSAPSGQGSHTVPDQVQGQINPMTGGIVGPKYDKHRDREAIAKLVVVESLPFSFPSSPGFIHYIRDMYNPAFKGFPRSNVKKDVFKFAHEYQQYLRYSLYHFNGKVAITSDIGRSTNDHDYLTVTCHWINYKWSMQKRILAYRYIDDRHTGTFIAENYLSSVRLLRNN</sequence>
<keyword evidence="2" id="KW-0479">Metal-binding</keyword>
<gene>
    <name evidence="10" type="ORF">RND71_008118</name>
</gene>
<keyword evidence="4" id="KW-0862">Zinc</keyword>
<dbReference type="EMBL" id="JAVYJV010000004">
    <property type="protein sequence ID" value="KAK4372734.1"/>
    <property type="molecule type" value="Genomic_DNA"/>
</dbReference>
<dbReference type="AlphaFoldDB" id="A0AAE1SL51"/>
<feature type="region of interest" description="Disordered" evidence="8">
    <location>
        <begin position="156"/>
        <end position="184"/>
    </location>
</feature>
<dbReference type="GO" id="GO:0003677">
    <property type="term" value="F:DNA binding"/>
    <property type="evidence" value="ECO:0007669"/>
    <property type="project" value="InterPro"/>
</dbReference>
<dbReference type="GO" id="GO:0008270">
    <property type="term" value="F:zinc ion binding"/>
    <property type="evidence" value="ECO:0007669"/>
    <property type="project" value="UniProtKB-KW"/>
</dbReference>
<feature type="region of interest" description="Disordered" evidence="8">
    <location>
        <begin position="1"/>
        <end position="32"/>
    </location>
</feature>
<evidence type="ECO:0000256" key="7">
    <source>
        <dbReference type="ARBA" id="ARBA00023242"/>
    </source>
</evidence>
<reference evidence="10" key="1">
    <citation type="submission" date="2023-12" db="EMBL/GenBank/DDBJ databases">
        <title>Genome assembly of Anisodus tanguticus.</title>
        <authorList>
            <person name="Wang Y.-J."/>
        </authorList>
    </citation>
    <scope>NUCLEOTIDE SEQUENCE</scope>
    <source>
        <strain evidence="10">KB-2021</strain>
        <tissue evidence="10">Leaf</tissue>
    </source>
</reference>
<dbReference type="InterPro" id="IPR012337">
    <property type="entry name" value="RNaseH-like_sf"/>
</dbReference>
<evidence type="ECO:0000256" key="3">
    <source>
        <dbReference type="ARBA" id="ARBA00022771"/>
    </source>
</evidence>
<feature type="region of interest" description="Disordered" evidence="8">
    <location>
        <begin position="60"/>
        <end position="86"/>
    </location>
</feature>
<dbReference type="Proteomes" id="UP001291623">
    <property type="component" value="Unassembled WGS sequence"/>
</dbReference>
<dbReference type="GO" id="GO:0005634">
    <property type="term" value="C:nucleus"/>
    <property type="evidence" value="ECO:0007669"/>
    <property type="project" value="UniProtKB-SubCell"/>
</dbReference>
<evidence type="ECO:0000313" key="11">
    <source>
        <dbReference type="Proteomes" id="UP001291623"/>
    </source>
</evidence>
<evidence type="ECO:0000256" key="8">
    <source>
        <dbReference type="SAM" id="MobiDB-lite"/>
    </source>
</evidence>
<organism evidence="10 11">
    <name type="scientific">Anisodus tanguticus</name>
    <dbReference type="NCBI Taxonomy" id="243964"/>
    <lineage>
        <taxon>Eukaryota</taxon>
        <taxon>Viridiplantae</taxon>
        <taxon>Streptophyta</taxon>
        <taxon>Embryophyta</taxon>
        <taxon>Tracheophyta</taxon>
        <taxon>Spermatophyta</taxon>
        <taxon>Magnoliopsida</taxon>
        <taxon>eudicotyledons</taxon>
        <taxon>Gunneridae</taxon>
        <taxon>Pentapetalae</taxon>
        <taxon>asterids</taxon>
        <taxon>lamiids</taxon>
        <taxon>Solanales</taxon>
        <taxon>Solanaceae</taxon>
        <taxon>Solanoideae</taxon>
        <taxon>Hyoscyameae</taxon>
        <taxon>Anisodus</taxon>
    </lineage>
</organism>
<evidence type="ECO:0000256" key="4">
    <source>
        <dbReference type="ARBA" id="ARBA00022833"/>
    </source>
</evidence>
<comment type="subcellular location">
    <subcellularLocation>
        <location evidence="1">Nucleus</location>
    </subcellularLocation>
</comment>
<proteinExistence type="predicted"/>
<evidence type="ECO:0000256" key="2">
    <source>
        <dbReference type="ARBA" id="ARBA00022723"/>
    </source>
</evidence>
<comment type="caution">
    <text evidence="10">The sequence shown here is derived from an EMBL/GenBank/DDBJ whole genome shotgun (WGS) entry which is preliminary data.</text>
</comment>
<feature type="domain" description="BED-type" evidence="9">
    <location>
        <begin position="103"/>
        <end position="148"/>
    </location>
</feature>
<evidence type="ECO:0000256" key="1">
    <source>
        <dbReference type="ARBA" id="ARBA00004123"/>
    </source>
</evidence>
<dbReference type="InterPro" id="IPR052035">
    <property type="entry name" value="ZnF_BED_domain_contain"/>
</dbReference>
<keyword evidence="11" id="KW-1185">Reference proteome</keyword>
<evidence type="ECO:0000256" key="5">
    <source>
        <dbReference type="ARBA" id="ARBA00023015"/>
    </source>
</evidence>
<protein>
    <recommendedName>
        <fullName evidence="9">BED-type domain-containing protein</fullName>
    </recommendedName>
</protein>
<dbReference type="Pfam" id="PF02892">
    <property type="entry name" value="zf-BED"/>
    <property type="match status" value="1"/>
</dbReference>
<keyword evidence="7" id="KW-0539">Nucleus</keyword>
<keyword evidence="5" id="KW-0805">Transcription regulation</keyword>
<dbReference type="PANTHER" id="PTHR46481">
    <property type="entry name" value="ZINC FINGER BED DOMAIN-CONTAINING PROTEIN 4"/>
    <property type="match status" value="1"/>
</dbReference>
<dbReference type="InterPro" id="IPR003656">
    <property type="entry name" value="Znf_BED"/>
</dbReference>
<dbReference type="SMART" id="SM00614">
    <property type="entry name" value="ZnF_BED"/>
    <property type="match status" value="1"/>
</dbReference>
<evidence type="ECO:0000259" key="9">
    <source>
        <dbReference type="Pfam" id="PF02892"/>
    </source>
</evidence>
<dbReference type="SUPFAM" id="SSF53098">
    <property type="entry name" value="Ribonuclease H-like"/>
    <property type="match status" value="1"/>
</dbReference>
<evidence type="ECO:0000256" key="6">
    <source>
        <dbReference type="ARBA" id="ARBA00023163"/>
    </source>
</evidence>
<accession>A0AAE1SL51</accession>
<evidence type="ECO:0000313" key="10">
    <source>
        <dbReference type="EMBL" id="KAK4372734.1"/>
    </source>
</evidence>
<feature type="compositionally biased region" description="Polar residues" evidence="8">
    <location>
        <begin position="159"/>
        <end position="184"/>
    </location>
</feature>